<evidence type="ECO:0000259" key="1">
    <source>
        <dbReference type="Pfam" id="PF12696"/>
    </source>
</evidence>
<dbReference type="AlphaFoldDB" id="A0A6J4D0C8"/>
<gene>
    <name evidence="2" type="ORF">SNTW_10780</name>
</gene>
<sequence>MVHYNIVFKMNSAEDAEIISKEVGQFTRLSKKYFHRERPTSFGGTSSYSLEGKELLTPKTFFKHP</sequence>
<organism evidence="2 3">
    <name type="scientific">Helicobacter suis</name>
    <dbReference type="NCBI Taxonomy" id="104628"/>
    <lineage>
        <taxon>Bacteria</taxon>
        <taxon>Pseudomonadati</taxon>
        <taxon>Campylobacterota</taxon>
        <taxon>Epsilonproteobacteria</taxon>
        <taxon>Campylobacterales</taxon>
        <taxon>Helicobacteraceae</taxon>
        <taxon>Helicobacter</taxon>
    </lineage>
</organism>
<dbReference type="Proteomes" id="UP000317935">
    <property type="component" value="Chromosome"/>
</dbReference>
<dbReference type="EMBL" id="AP019774">
    <property type="protein sequence ID" value="BCD70433.1"/>
    <property type="molecule type" value="Genomic_DNA"/>
</dbReference>
<evidence type="ECO:0000313" key="3">
    <source>
        <dbReference type="Proteomes" id="UP000317935"/>
    </source>
</evidence>
<dbReference type="InterPro" id="IPR032689">
    <property type="entry name" value="TraG-D_C"/>
</dbReference>
<dbReference type="Pfam" id="PF12696">
    <property type="entry name" value="TraG-D_C"/>
    <property type="match status" value="1"/>
</dbReference>
<accession>A0A6J4D0C8</accession>
<protein>
    <recommendedName>
        <fullName evidence="1">TraD/TraG TraM recognition site domain-containing protein</fullName>
    </recommendedName>
</protein>
<proteinExistence type="predicted"/>
<reference evidence="2 3" key="1">
    <citation type="submission" date="2019-06" db="EMBL/GenBank/DDBJ databases">
        <title>Complete genome sequence of Helicobacter suis SNTW101c.</title>
        <authorList>
            <person name="Rimbara E."/>
            <person name="Suzuki M."/>
            <person name="Matsui H."/>
            <person name="Nakamura M."/>
            <person name="Mori S."/>
            <person name="Shibayama K."/>
        </authorList>
    </citation>
    <scope>NUCLEOTIDE SEQUENCE [LARGE SCALE GENOMIC DNA]</scope>
    <source>
        <strain evidence="2 3">SNTW101c</strain>
    </source>
</reference>
<evidence type="ECO:0000313" key="2">
    <source>
        <dbReference type="EMBL" id="BCD70433.1"/>
    </source>
</evidence>
<name>A0A6J4D0C8_9HELI</name>
<feature type="domain" description="TraD/TraG TraM recognition site" evidence="1">
    <location>
        <begin position="3"/>
        <end position="60"/>
    </location>
</feature>